<sequence length="195" mass="21967">MPKIIDHDKRRSDIIDVTWELIVKGGIEAATMREIASAAGFANGALKHYFRSKEDIIEATYERALAMMNEYVSIEGRRGLSALRAMCESAMPIDEDRILAGRILLTFWHTSLGNPKLHDKYLEHLRAWRGTLHRLIGEGRADGDIVTALPDEQLVDEIVLLNAGANVMSLVGPGFSTVELQRRHLESFFERLTRP</sequence>
<evidence type="ECO:0000256" key="4">
    <source>
        <dbReference type="ARBA" id="ARBA00023163"/>
    </source>
</evidence>
<evidence type="ECO:0000256" key="3">
    <source>
        <dbReference type="ARBA" id="ARBA00023125"/>
    </source>
</evidence>
<dbReference type="InterPro" id="IPR001647">
    <property type="entry name" value="HTH_TetR"/>
</dbReference>
<dbReference type="InterPro" id="IPR009057">
    <property type="entry name" value="Homeodomain-like_sf"/>
</dbReference>
<evidence type="ECO:0000313" key="7">
    <source>
        <dbReference type="EMBL" id="RBQ16261.1"/>
    </source>
</evidence>
<keyword evidence="3 5" id="KW-0238">DNA-binding</keyword>
<keyword evidence="4" id="KW-0804">Transcription</keyword>
<dbReference type="OrthoDB" id="9816296at2"/>
<protein>
    <submittedName>
        <fullName evidence="7">TetR/AcrR family transcriptional regulator</fullName>
    </submittedName>
</protein>
<dbReference type="Pfam" id="PF13977">
    <property type="entry name" value="TetR_C_6"/>
    <property type="match status" value="1"/>
</dbReference>
<dbReference type="EMBL" id="QMEY01000017">
    <property type="protein sequence ID" value="RBQ16261.1"/>
    <property type="molecule type" value="Genomic_DNA"/>
</dbReference>
<dbReference type="SUPFAM" id="SSF46689">
    <property type="entry name" value="Homeodomain-like"/>
    <property type="match status" value="1"/>
</dbReference>
<dbReference type="RefSeq" id="WP_113984241.1">
    <property type="nucleotide sequence ID" value="NZ_QMEY01000017.1"/>
</dbReference>
<comment type="caution">
    <text evidence="7">The sequence shown here is derived from an EMBL/GenBank/DDBJ whole genome shotgun (WGS) entry which is preliminary data.</text>
</comment>
<dbReference type="Gene3D" id="1.10.357.10">
    <property type="entry name" value="Tetracycline Repressor, domain 2"/>
    <property type="match status" value="1"/>
</dbReference>
<evidence type="ECO:0000313" key="8">
    <source>
        <dbReference type="Proteomes" id="UP000253303"/>
    </source>
</evidence>
<dbReference type="Pfam" id="PF00440">
    <property type="entry name" value="TetR_N"/>
    <property type="match status" value="1"/>
</dbReference>
<evidence type="ECO:0000256" key="1">
    <source>
        <dbReference type="ARBA" id="ARBA00022491"/>
    </source>
</evidence>
<proteinExistence type="predicted"/>
<dbReference type="AlphaFoldDB" id="A0A366LQT7"/>
<evidence type="ECO:0000256" key="2">
    <source>
        <dbReference type="ARBA" id="ARBA00023015"/>
    </source>
</evidence>
<dbReference type="Proteomes" id="UP000253303">
    <property type="component" value="Unassembled WGS sequence"/>
</dbReference>
<keyword evidence="8" id="KW-1185">Reference proteome</keyword>
<dbReference type="SUPFAM" id="SSF48498">
    <property type="entry name" value="Tetracyclin repressor-like, C-terminal domain"/>
    <property type="match status" value="1"/>
</dbReference>
<reference evidence="7 8" key="1">
    <citation type="submission" date="2018-06" db="EMBL/GenBank/DDBJ databases">
        <title>Sphaerisporangium craniellae sp. nov., isolated from a marine sponge in the South China Sea.</title>
        <authorList>
            <person name="Li L."/>
        </authorList>
    </citation>
    <scope>NUCLEOTIDE SEQUENCE [LARGE SCALE GENOMIC DNA]</scope>
    <source>
        <strain evidence="7 8">LHW63015</strain>
    </source>
</reference>
<dbReference type="PANTHER" id="PTHR30055">
    <property type="entry name" value="HTH-TYPE TRANSCRIPTIONAL REGULATOR RUTR"/>
    <property type="match status" value="1"/>
</dbReference>
<keyword evidence="1" id="KW-0678">Repressor</keyword>
<gene>
    <name evidence="7" type="ORF">DP939_30260</name>
</gene>
<dbReference type="InterPro" id="IPR039538">
    <property type="entry name" value="BetI_C"/>
</dbReference>
<name>A0A366LQT7_9ACTN</name>
<dbReference type="PROSITE" id="PS50977">
    <property type="entry name" value="HTH_TETR_2"/>
    <property type="match status" value="1"/>
</dbReference>
<evidence type="ECO:0000259" key="6">
    <source>
        <dbReference type="PROSITE" id="PS50977"/>
    </source>
</evidence>
<dbReference type="InterPro" id="IPR050109">
    <property type="entry name" value="HTH-type_TetR-like_transc_reg"/>
</dbReference>
<organism evidence="7 8">
    <name type="scientific">Spongiactinospora rosea</name>
    <dbReference type="NCBI Taxonomy" id="2248750"/>
    <lineage>
        <taxon>Bacteria</taxon>
        <taxon>Bacillati</taxon>
        <taxon>Actinomycetota</taxon>
        <taxon>Actinomycetes</taxon>
        <taxon>Streptosporangiales</taxon>
        <taxon>Streptosporangiaceae</taxon>
        <taxon>Spongiactinospora</taxon>
    </lineage>
</organism>
<feature type="domain" description="HTH tetR-type" evidence="6">
    <location>
        <begin position="8"/>
        <end position="68"/>
    </location>
</feature>
<dbReference type="InterPro" id="IPR036271">
    <property type="entry name" value="Tet_transcr_reg_TetR-rel_C_sf"/>
</dbReference>
<dbReference type="GO" id="GO:0006355">
    <property type="term" value="P:regulation of DNA-templated transcription"/>
    <property type="evidence" value="ECO:0007669"/>
    <property type="project" value="UniProtKB-ARBA"/>
</dbReference>
<keyword evidence="2" id="KW-0805">Transcription regulation</keyword>
<accession>A0A366LQT7</accession>
<evidence type="ECO:0000256" key="5">
    <source>
        <dbReference type="PROSITE-ProRule" id="PRU00335"/>
    </source>
</evidence>
<dbReference type="PRINTS" id="PR00455">
    <property type="entry name" value="HTHTETR"/>
</dbReference>
<dbReference type="GO" id="GO:0003677">
    <property type="term" value="F:DNA binding"/>
    <property type="evidence" value="ECO:0007669"/>
    <property type="project" value="UniProtKB-UniRule"/>
</dbReference>
<feature type="DNA-binding region" description="H-T-H motif" evidence="5">
    <location>
        <begin position="31"/>
        <end position="50"/>
    </location>
</feature>